<feature type="compositionally biased region" description="Low complexity" evidence="1">
    <location>
        <begin position="856"/>
        <end position="871"/>
    </location>
</feature>
<evidence type="ECO:0000256" key="1">
    <source>
        <dbReference type="SAM" id="MobiDB-lite"/>
    </source>
</evidence>
<organism evidence="2 3">
    <name type="scientific">Rhizoclosmatium globosum</name>
    <dbReference type="NCBI Taxonomy" id="329046"/>
    <lineage>
        <taxon>Eukaryota</taxon>
        <taxon>Fungi</taxon>
        <taxon>Fungi incertae sedis</taxon>
        <taxon>Chytridiomycota</taxon>
        <taxon>Chytridiomycota incertae sedis</taxon>
        <taxon>Chytridiomycetes</taxon>
        <taxon>Chytridiales</taxon>
        <taxon>Chytriomycetaceae</taxon>
        <taxon>Rhizoclosmatium</taxon>
    </lineage>
</organism>
<dbReference type="STRING" id="329046.A0A1Y2CXT1"/>
<feature type="compositionally biased region" description="Low complexity" evidence="1">
    <location>
        <begin position="781"/>
        <end position="809"/>
    </location>
</feature>
<feature type="region of interest" description="Disordered" evidence="1">
    <location>
        <begin position="430"/>
        <end position="453"/>
    </location>
</feature>
<dbReference type="Proteomes" id="UP000193642">
    <property type="component" value="Unassembled WGS sequence"/>
</dbReference>
<protein>
    <submittedName>
        <fullName evidence="2">Uncharacterized protein</fullName>
    </submittedName>
</protein>
<sequence length="1057" mass="116930">MASPYGQFVLTQLPPSVRAGETLRCWVEMRIAATKGVKAEDDLTLELVCIASAETSVGVSASEEMWSVSRVLAPYKEGGRQKVFDKGTHSYIVHVDVPDDCFPSVPQAWADQMGTHATFNISYMLRCTFPSRDTPFSLDQPITIIQSPLTTQMLSPLTMQDRSPLGVTVTARARREQWHAERPATLFYSFKSPFKSEVPTVLIEIIQKLNLPTVSYKASATVEKPIEANNVHPLESVVATYPLPPVPANSVSNYTIRLSPVPYLAPSMFLGPIDVDYEIRFVAVFPPPAQGGNPIVEFLAPRALNILPASQEIDIDLEFDNVDDTRPADANEVPLLEVRPNLPQKLPAPFAPAPPPFSHPTLPPQQFPAPIPLQFPGPHHSVLILPIPVHVPEPVTPKFNQHPPIPVHAASVPIVPDSSESLEARLKRQEAFANSAPPSDDQQLPGYYPASGAPAQPNGVSPLIGAIGAIYGGVAPRKSADLSAGMFPPPPTSTPPPQQYNLHQVPAASADQQRLKMQQEELERIKEERAKLVREAELLRETERARIAKEQEEAQRAKEAAIAAERAMVEAAKQAELEKMLAEKKRLEDEKRAMEEAERARIEEERRKAEEIEKARVEEEARQAAMERLRIEEQMRAKALAEAKRLEEEQAKLDEIKRIEEEKRREEDERIEALRQKTNEARRALELGKKELEEQEQMRQLELELEELRREKAIAAEKLATQKQLEELNRQAAVDRLKREAEIKAEKIRLEAELQFAKERAENEKLKQEIERLKALKSGTTVAAASVGASSSHAMGSVAPSGSSSSGYSKNIFDDDEEDSEPLAKNRVPSRGKTNFYKAVGLVREQTRKQNPPPAASSSSSGSSSSYYHSAPAPPPKHTAATSPSEESMQAAYHNALDSYRNRLLTHLSVTGTPVTGREQAVARNDELMAASKYLATSSKGTALVSALEAEMRVIESEILEGYENQLFQQMRERILDSRAILQASFDAGLIHTTKELNEECKAALEGIRMDGDVSGRVYERAKANFEETVRQPLLKKVAAKERGAGGSTHAPAGSRF</sequence>
<accession>A0A1Y2CXT1</accession>
<dbReference type="AlphaFoldDB" id="A0A1Y2CXT1"/>
<dbReference type="EMBL" id="MCGO01000004">
    <property type="protein sequence ID" value="ORY51849.1"/>
    <property type="molecule type" value="Genomic_DNA"/>
</dbReference>
<evidence type="ECO:0000313" key="3">
    <source>
        <dbReference type="Proteomes" id="UP000193642"/>
    </source>
</evidence>
<dbReference type="OrthoDB" id="2136821at2759"/>
<evidence type="ECO:0000313" key="2">
    <source>
        <dbReference type="EMBL" id="ORY51849.1"/>
    </source>
</evidence>
<feature type="region of interest" description="Disordered" evidence="1">
    <location>
        <begin position="781"/>
        <end position="831"/>
    </location>
</feature>
<comment type="caution">
    <text evidence="2">The sequence shown here is derived from an EMBL/GenBank/DDBJ whole genome shotgun (WGS) entry which is preliminary data.</text>
</comment>
<keyword evidence="3" id="KW-1185">Reference proteome</keyword>
<dbReference type="PANTHER" id="PTHR23159">
    <property type="entry name" value="CENTROSOMAL PROTEIN 2"/>
    <property type="match status" value="1"/>
</dbReference>
<gene>
    <name evidence="2" type="ORF">BCR33DRAFT_712049</name>
</gene>
<proteinExistence type="predicted"/>
<feature type="region of interest" description="Disordered" evidence="1">
    <location>
        <begin position="843"/>
        <end position="889"/>
    </location>
</feature>
<name>A0A1Y2CXT1_9FUNG</name>
<reference evidence="2 3" key="1">
    <citation type="submission" date="2016-07" db="EMBL/GenBank/DDBJ databases">
        <title>Pervasive Adenine N6-methylation of Active Genes in Fungi.</title>
        <authorList>
            <consortium name="DOE Joint Genome Institute"/>
            <person name="Mondo S.J."/>
            <person name="Dannebaum R.O."/>
            <person name="Kuo R.C."/>
            <person name="Labutti K."/>
            <person name="Haridas S."/>
            <person name="Kuo A."/>
            <person name="Salamov A."/>
            <person name="Ahrendt S.R."/>
            <person name="Lipzen A."/>
            <person name="Sullivan W."/>
            <person name="Andreopoulos W.B."/>
            <person name="Clum A."/>
            <person name="Lindquist E."/>
            <person name="Daum C."/>
            <person name="Ramamoorthy G.K."/>
            <person name="Gryganskyi A."/>
            <person name="Culley D."/>
            <person name="Magnuson J.K."/>
            <person name="James T.Y."/>
            <person name="O'Malley M.A."/>
            <person name="Stajich J.E."/>
            <person name="Spatafora J.W."/>
            <person name="Visel A."/>
            <person name="Grigoriev I.V."/>
        </authorList>
    </citation>
    <scope>NUCLEOTIDE SEQUENCE [LARGE SCALE GENOMIC DNA]</scope>
    <source>
        <strain evidence="2 3">JEL800</strain>
    </source>
</reference>
<dbReference type="PANTHER" id="PTHR23159:SF31">
    <property type="entry name" value="CENTROSOME-ASSOCIATED PROTEIN CEP250 ISOFORM X1"/>
    <property type="match status" value="1"/>
</dbReference>